<organism evidence="1 2">
    <name type="scientific">Actinomadura algeriensis</name>
    <dbReference type="NCBI Taxonomy" id="1679523"/>
    <lineage>
        <taxon>Bacteria</taxon>
        <taxon>Bacillati</taxon>
        <taxon>Actinomycetota</taxon>
        <taxon>Actinomycetes</taxon>
        <taxon>Streptosporangiales</taxon>
        <taxon>Thermomonosporaceae</taxon>
        <taxon>Actinomadura</taxon>
    </lineage>
</organism>
<comment type="caution">
    <text evidence="1">The sequence shown here is derived from an EMBL/GenBank/DDBJ whole genome shotgun (WGS) entry which is preliminary data.</text>
</comment>
<sequence>MGELTLPVPETLEAVYAVASAEPVADPGDLVRTEVARRVDPPLRDLVLGMLDSPMVTLDQRPAAEFPPLPTDLLTAYGAAPADLAALTRATHLLAVRAAYRPGRPPAHEWAARAIAAAVPGTVIDVFTPQILSRDRLERSLPSPGGAVRLTDWILLPHIPSGDGYLFTTRGLARFGLPELQTENVPAALVEPWARVLNGLAHRLLDLWHDALRTAADTVRLPDVVSVGLRDVAAAHGGDDPLRREISVRLHLDDGSLTVLPVEDGPDRLETLCDALFGRPCR</sequence>
<protein>
    <submittedName>
        <fullName evidence="1">Uncharacterized protein</fullName>
    </submittedName>
</protein>
<reference evidence="1 2" key="1">
    <citation type="submission" date="2020-10" db="EMBL/GenBank/DDBJ databases">
        <title>Sequencing the genomes of 1000 actinobacteria strains.</title>
        <authorList>
            <person name="Klenk H.-P."/>
        </authorList>
    </citation>
    <scope>NUCLEOTIDE SEQUENCE [LARGE SCALE GENOMIC DNA]</scope>
    <source>
        <strain evidence="1 2">DSM 46744</strain>
    </source>
</reference>
<gene>
    <name evidence="1" type="ORF">H4W34_003685</name>
</gene>
<accession>A0ABR9JTF3</accession>
<keyword evidence="2" id="KW-1185">Reference proteome</keyword>
<dbReference type="Proteomes" id="UP000627838">
    <property type="component" value="Unassembled WGS sequence"/>
</dbReference>
<dbReference type="EMBL" id="JADBDZ010000001">
    <property type="protein sequence ID" value="MBE1533852.1"/>
    <property type="molecule type" value="Genomic_DNA"/>
</dbReference>
<name>A0ABR9JTF3_9ACTN</name>
<proteinExistence type="predicted"/>
<evidence type="ECO:0000313" key="2">
    <source>
        <dbReference type="Proteomes" id="UP000627838"/>
    </source>
</evidence>
<evidence type="ECO:0000313" key="1">
    <source>
        <dbReference type="EMBL" id="MBE1533852.1"/>
    </source>
</evidence>
<dbReference type="RefSeq" id="WP_318784186.1">
    <property type="nucleotide sequence ID" value="NZ_JADBDZ010000001.1"/>
</dbReference>